<reference evidence="9" key="1">
    <citation type="journal article" date="2020" name="BMC Genomics">
        <title>Correction to: Identification and distribution of gene clusters required for synthesis of sphingolipid metabolism inhibitors in diverse species of the filamentous fungus Fusarium.</title>
        <authorList>
            <person name="Kim H.S."/>
            <person name="Lohmar J.M."/>
            <person name="Busman M."/>
            <person name="Brown D.W."/>
            <person name="Naumann T.A."/>
            <person name="Divon H.H."/>
            <person name="Lysoe E."/>
            <person name="Uhlig S."/>
            <person name="Proctor R.H."/>
        </authorList>
    </citation>
    <scope>NUCLEOTIDE SEQUENCE</scope>
    <source>
        <strain evidence="9">NRRL 22465</strain>
    </source>
</reference>
<name>A0A8H4ULH8_9HYPO</name>
<keyword evidence="3 7" id="KW-1133">Transmembrane helix</keyword>
<evidence type="ECO:0000313" key="9">
    <source>
        <dbReference type="EMBL" id="KAF4978572.1"/>
    </source>
</evidence>
<dbReference type="PANTHER" id="PTHR12911">
    <property type="entry name" value="SAD1/UNC-84-LIKE PROTEIN-RELATED"/>
    <property type="match status" value="1"/>
</dbReference>
<proteinExistence type="predicted"/>
<feature type="compositionally biased region" description="Low complexity" evidence="6">
    <location>
        <begin position="111"/>
        <end position="120"/>
    </location>
</feature>
<dbReference type="GO" id="GO:0043495">
    <property type="term" value="F:protein-membrane adaptor activity"/>
    <property type="evidence" value="ECO:0007669"/>
    <property type="project" value="TreeGrafter"/>
</dbReference>
<dbReference type="InterPro" id="IPR012919">
    <property type="entry name" value="SUN_dom"/>
</dbReference>
<feature type="transmembrane region" description="Helical" evidence="7">
    <location>
        <begin position="491"/>
        <end position="513"/>
    </location>
</feature>
<evidence type="ECO:0000256" key="5">
    <source>
        <dbReference type="SAM" id="Coils"/>
    </source>
</evidence>
<dbReference type="PROSITE" id="PS51469">
    <property type="entry name" value="SUN"/>
    <property type="match status" value="1"/>
</dbReference>
<dbReference type="AlphaFoldDB" id="A0A8H4ULH8"/>
<keyword evidence="5" id="KW-0175">Coiled coil</keyword>
<dbReference type="Gene3D" id="2.60.120.260">
    <property type="entry name" value="Galactose-binding domain-like"/>
    <property type="match status" value="1"/>
</dbReference>
<evidence type="ECO:0000256" key="2">
    <source>
        <dbReference type="ARBA" id="ARBA00022692"/>
    </source>
</evidence>
<dbReference type="EMBL" id="JABEYC010000357">
    <property type="protein sequence ID" value="KAF4978572.1"/>
    <property type="molecule type" value="Genomic_DNA"/>
</dbReference>
<evidence type="ECO:0000256" key="7">
    <source>
        <dbReference type="SAM" id="Phobius"/>
    </source>
</evidence>
<comment type="subcellular location">
    <subcellularLocation>
        <location evidence="1">Membrane</location>
    </subcellularLocation>
</comment>
<evidence type="ECO:0000256" key="3">
    <source>
        <dbReference type="ARBA" id="ARBA00022989"/>
    </source>
</evidence>
<sequence length="1068" mass="120077">MPPRPSSARRTTRFSSREPEQAPSHSPNGLVRPQLPQLQGTPSSRRQYTYGSGVEPPPRVGAGLQRMDLTNAVNHALSRPDEADGFVRPLKPLPATATDADEDEVSRDGAARPAKNAAGASNPSRQTVASSDADSLRSFGMESDYYEDATIGSAPTSTPAPPRRQLVSKSNPRPLQSAPEEPVSQPLLRNSRHSNIIQPGQARVDPQVEAGQGRRVQRQTRHELDEEEQEEDEPTRRDKALAHSKKTNTPAPDRTRQTRSRPARPQKASELEEPQDEEHLDDQDSDIEQDAAGNGHVARVSGSQPLPSGSGRPPQGEGFFPRRRTGQNGAGSRGLFAQADEINRRVTSLDKVNEIPDDPRERDLAIQREIREAEDQLARVRAEQEARNRRATQRETLQQRMMQQLARFLSHWPFNRIQELWRNRRANRLDDFDEEEDEHDGPVNWWRLLHPMTYLQALVWLFDKMIDSAIGFIHKLSGIRISDRVGSAMRWIMMGVFALIIGGIALTAALSAASTASTPSFPDMGPMSPRNIHWPNPFEPLSKIGDYIPSLSWPSWGSDSDDVTDIWDADYEQREQAESSLKKELAAMKKAGKVHDLAINKLKALLPMSVHMKLDQKGRFIISQDFWHALRDLMKEDGSFFTFDKKNNDYEVTSDQQWRAIVGRLKKDQTFTPQLNASAAGIDDRIEDQLRGYWDAWVKNNEDKIGRVLSTALDKKQTAGSSQELDKRLTKIVNEQLKGQNQAVLSREDFLRHLKHEFATHGSEILAELSEIQPQSVNQVRELIRTAMDNAPEGVTKKELKSLVQGLVHNAIADMNLKAMAKGKIHVHWDTVLKNQVNFFGIGAGATIDVSRTDPAWDPWEKGVATEIAFQKGIIGVQPLPPLAALHPWQDEGDCWCAARSKNRRRNPHGASLSIQLGQLVIPQQIVVEHILPGATTDPDARPRDIEVWARIEDDATRKRIESTEGLQFLRDDYNEFDHTKPEYGEAFMQIGQFQYESNTLTDGVHVHKLSPKLQEVGVATDQIILRAVSNYGPANHTHTCFYRVRMFGEIADEIPVLEVPSMWPRED</sequence>
<dbReference type="Proteomes" id="UP000635477">
    <property type="component" value="Unassembled WGS sequence"/>
</dbReference>
<feature type="compositionally biased region" description="Polar residues" evidence="6">
    <location>
        <begin position="121"/>
        <end position="133"/>
    </location>
</feature>
<feature type="region of interest" description="Disordered" evidence="6">
    <location>
        <begin position="1"/>
        <end position="339"/>
    </location>
</feature>
<keyword evidence="2 7" id="KW-0812">Transmembrane</keyword>
<feature type="coiled-coil region" evidence="5">
    <location>
        <begin position="363"/>
        <end position="390"/>
    </location>
</feature>
<keyword evidence="4 7" id="KW-0472">Membrane</keyword>
<evidence type="ECO:0000313" key="10">
    <source>
        <dbReference type="Proteomes" id="UP000635477"/>
    </source>
</evidence>
<feature type="compositionally biased region" description="Polar residues" evidence="6">
    <location>
        <begin position="36"/>
        <end position="50"/>
    </location>
</feature>
<dbReference type="OrthoDB" id="342281at2759"/>
<gene>
    <name evidence="9" type="ORF">FZEAL_5064</name>
</gene>
<evidence type="ECO:0000256" key="4">
    <source>
        <dbReference type="ARBA" id="ARBA00023136"/>
    </source>
</evidence>
<comment type="caution">
    <text evidence="9">The sequence shown here is derived from an EMBL/GenBank/DDBJ whole genome shotgun (WGS) entry which is preliminary data.</text>
</comment>
<evidence type="ECO:0000256" key="6">
    <source>
        <dbReference type="SAM" id="MobiDB-lite"/>
    </source>
</evidence>
<feature type="domain" description="SUN" evidence="8">
    <location>
        <begin position="845"/>
        <end position="1052"/>
    </location>
</feature>
<organism evidence="9 10">
    <name type="scientific">Fusarium zealandicum</name>
    <dbReference type="NCBI Taxonomy" id="1053134"/>
    <lineage>
        <taxon>Eukaryota</taxon>
        <taxon>Fungi</taxon>
        <taxon>Dikarya</taxon>
        <taxon>Ascomycota</taxon>
        <taxon>Pezizomycotina</taxon>
        <taxon>Sordariomycetes</taxon>
        <taxon>Hypocreomycetidae</taxon>
        <taxon>Hypocreales</taxon>
        <taxon>Nectriaceae</taxon>
        <taxon>Fusarium</taxon>
        <taxon>Fusarium staphyleae species complex</taxon>
    </lineage>
</organism>
<protein>
    <recommendedName>
        <fullName evidence="8">SUN domain-containing protein</fullName>
    </recommendedName>
</protein>
<reference evidence="9" key="2">
    <citation type="submission" date="2020-05" db="EMBL/GenBank/DDBJ databases">
        <authorList>
            <person name="Kim H.-S."/>
            <person name="Proctor R.H."/>
            <person name="Brown D.W."/>
        </authorList>
    </citation>
    <scope>NUCLEOTIDE SEQUENCE</scope>
    <source>
        <strain evidence="9">NRRL 22465</strain>
    </source>
</reference>
<accession>A0A8H4ULH8</accession>
<evidence type="ECO:0000259" key="8">
    <source>
        <dbReference type="PROSITE" id="PS51469"/>
    </source>
</evidence>
<feature type="compositionally biased region" description="Acidic residues" evidence="6">
    <location>
        <begin position="271"/>
        <end position="289"/>
    </location>
</feature>
<keyword evidence="10" id="KW-1185">Reference proteome</keyword>
<dbReference type="PANTHER" id="PTHR12911:SF8">
    <property type="entry name" value="KLAROID PROTEIN-RELATED"/>
    <property type="match status" value="1"/>
</dbReference>
<dbReference type="InterPro" id="IPR045119">
    <property type="entry name" value="SUN1-5"/>
</dbReference>
<dbReference type="GO" id="GO:0034993">
    <property type="term" value="C:meiotic nuclear membrane microtubule tethering complex"/>
    <property type="evidence" value="ECO:0007669"/>
    <property type="project" value="TreeGrafter"/>
</dbReference>
<evidence type="ECO:0000256" key="1">
    <source>
        <dbReference type="ARBA" id="ARBA00004370"/>
    </source>
</evidence>